<dbReference type="RefSeq" id="XP_046075656.1">
    <property type="nucleotide sequence ID" value="XM_046217981.1"/>
</dbReference>
<feature type="domain" description="Alpha/beta hydrolase fold-3" evidence="2">
    <location>
        <begin position="99"/>
        <end position="313"/>
    </location>
</feature>
<keyword evidence="4" id="KW-1185">Reference proteome</keyword>
<name>A0AAD4KXW1_9EURO</name>
<gene>
    <name evidence="3" type="ORF">BGW36DRAFT_394955</name>
</gene>
<dbReference type="InterPro" id="IPR013094">
    <property type="entry name" value="AB_hydrolase_3"/>
</dbReference>
<dbReference type="InterPro" id="IPR029058">
    <property type="entry name" value="AB_hydrolase_fold"/>
</dbReference>
<accession>A0AAD4KXW1</accession>
<organism evidence="3 4">
    <name type="scientific">Talaromyces proteolyticus</name>
    <dbReference type="NCBI Taxonomy" id="1131652"/>
    <lineage>
        <taxon>Eukaryota</taxon>
        <taxon>Fungi</taxon>
        <taxon>Dikarya</taxon>
        <taxon>Ascomycota</taxon>
        <taxon>Pezizomycotina</taxon>
        <taxon>Eurotiomycetes</taxon>
        <taxon>Eurotiomycetidae</taxon>
        <taxon>Eurotiales</taxon>
        <taxon>Trichocomaceae</taxon>
        <taxon>Talaromyces</taxon>
        <taxon>Talaromyces sect. Bacilispori</taxon>
    </lineage>
</organism>
<dbReference type="GeneID" id="70248268"/>
<dbReference type="PANTHER" id="PTHR48081:SF8">
    <property type="entry name" value="ALPHA_BETA HYDROLASE FOLD-3 DOMAIN-CONTAINING PROTEIN-RELATED"/>
    <property type="match status" value="1"/>
</dbReference>
<dbReference type="AlphaFoldDB" id="A0AAD4KXW1"/>
<dbReference type="Proteomes" id="UP001201262">
    <property type="component" value="Unassembled WGS sequence"/>
</dbReference>
<evidence type="ECO:0000313" key="3">
    <source>
        <dbReference type="EMBL" id="KAH8702280.1"/>
    </source>
</evidence>
<evidence type="ECO:0000259" key="2">
    <source>
        <dbReference type="Pfam" id="PF07859"/>
    </source>
</evidence>
<dbReference type="Gene3D" id="3.40.50.1820">
    <property type="entry name" value="alpha/beta hydrolase"/>
    <property type="match status" value="1"/>
</dbReference>
<protein>
    <submittedName>
        <fullName evidence="3">Alpha/beta hydrolase fold-3 domain-containing protein</fullName>
    </submittedName>
</protein>
<dbReference type="EMBL" id="JAJTJA010000003">
    <property type="protein sequence ID" value="KAH8702280.1"/>
    <property type="molecule type" value="Genomic_DNA"/>
</dbReference>
<dbReference type="GO" id="GO:0016787">
    <property type="term" value="F:hydrolase activity"/>
    <property type="evidence" value="ECO:0007669"/>
    <property type="project" value="UniProtKB-KW"/>
</dbReference>
<reference evidence="3" key="1">
    <citation type="submission" date="2021-12" db="EMBL/GenBank/DDBJ databases">
        <title>Convergent genome expansion in fungi linked to evolution of root-endophyte symbiosis.</title>
        <authorList>
            <consortium name="DOE Joint Genome Institute"/>
            <person name="Ke Y.-H."/>
            <person name="Bonito G."/>
            <person name="Liao H.-L."/>
            <person name="Looney B."/>
            <person name="Rojas-Flechas A."/>
            <person name="Nash J."/>
            <person name="Hameed K."/>
            <person name="Schadt C."/>
            <person name="Martin F."/>
            <person name="Crous P.W."/>
            <person name="Miettinen O."/>
            <person name="Magnuson J.K."/>
            <person name="Labbe J."/>
            <person name="Jacobson D."/>
            <person name="Doktycz M.J."/>
            <person name="Veneault-Fourrey C."/>
            <person name="Kuo A."/>
            <person name="Mondo S."/>
            <person name="Calhoun S."/>
            <person name="Riley R."/>
            <person name="Ohm R."/>
            <person name="LaButti K."/>
            <person name="Andreopoulos B."/>
            <person name="Pangilinan J."/>
            <person name="Nolan M."/>
            <person name="Tritt A."/>
            <person name="Clum A."/>
            <person name="Lipzen A."/>
            <person name="Daum C."/>
            <person name="Barry K."/>
            <person name="Grigoriev I.V."/>
            <person name="Vilgalys R."/>
        </authorList>
    </citation>
    <scope>NUCLEOTIDE SEQUENCE</scope>
    <source>
        <strain evidence="3">PMI_201</strain>
    </source>
</reference>
<evidence type="ECO:0000313" key="4">
    <source>
        <dbReference type="Proteomes" id="UP001201262"/>
    </source>
</evidence>
<dbReference type="PANTHER" id="PTHR48081">
    <property type="entry name" value="AB HYDROLASE SUPERFAMILY PROTEIN C4A8.06C"/>
    <property type="match status" value="1"/>
</dbReference>
<evidence type="ECO:0000256" key="1">
    <source>
        <dbReference type="ARBA" id="ARBA00022801"/>
    </source>
</evidence>
<keyword evidence="1 3" id="KW-0378">Hydrolase</keyword>
<proteinExistence type="predicted"/>
<dbReference type="SUPFAM" id="SSF53474">
    <property type="entry name" value="alpha/beta-Hydrolases"/>
    <property type="match status" value="1"/>
</dbReference>
<dbReference type="Pfam" id="PF07859">
    <property type="entry name" value="Abhydrolase_3"/>
    <property type="match status" value="1"/>
</dbReference>
<dbReference type="InterPro" id="IPR050300">
    <property type="entry name" value="GDXG_lipolytic_enzyme"/>
</dbReference>
<comment type="caution">
    <text evidence="3">The sequence shown here is derived from an EMBL/GenBank/DDBJ whole genome shotgun (WGS) entry which is preliminary data.</text>
</comment>
<sequence length="342" mass="38471">MADYSHFGIPPKEWADFLDRTGPLAQTTIERDQTIEDLQRKTNESRDAVSARFMTSGLSDKIHWVDYDIPTRDGETITARAYEGKYARAVTDSRLPVYLFFHGGGFLFGTLSSEDATCARIASELPIIVVNVCYRHTPQFKHPTQVYDAQDAFYWVSKHMDDLRGDPEKLIVGGVSAGASLAATLTIRENRSRDKKKILGQVLCIPWLSHPDIASKKSDGRVGSYSQNECAPILPRVQIEFFTRALSVEDPKDKAIFASNADDDELMGMPKTLMLVCGRDVLRDEGLDYAERLRNLGVPTKLTVFSGLPHGFQRYLDLPSTSRWFETINQGLEWILSEEAKI</sequence>